<protein>
    <recommendedName>
        <fullName evidence="3">carbamoyl-phosphate synthase (glutamine-hydrolyzing)</fullName>
        <ecNumber evidence="3">6.3.5.5</ecNumber>
    </recommendedName>
</protein>
<dbReference type="SUPFAM" id="SSF52021">
    <property type="entry name" value="Carbamoyl phosphate synthetase, small subunit N-terminal domain"/>
    <property type="match status" value="1"/>
</dbReference>
<evidence type="ECO:0000256" key="4">
    <source>
        <dbReference type="ARBA" id="ARBA00022598"/>
    </source>
</evidence>
<dbReference type="Proteomes" id="UP000233649">
    <property type="component" value="Unassembled WGS sequence"/>
</dbReference>
<gene>
    <name evidence="11" type="ORF">CVH13_01740</name>
</gene>
<comment type="pathway">
    <text evidence="1">Pyrimidine metabolism; UMP biosynthesis via de novo pathway; (S)-dihydroorotate from bicarbonate: step 1/3.</text>
</comment>
<comment type="catalytic activity">
    <reaction evidence="9">
        <text>L-glutamine + H2O = L-glutamate + NH4(+)</text>
        <dbReference type="Rhea" id="RHEA:15889"/>
        <dbReference type="ChEBI" id="CHEBI:15377"/>
        <dbReference type="ChEBI" id="CHEBI:28938"/>
        <dbReference type="ChEBI" id="CHEBI:29985"/>
        <dbReference type="ChEBI" id="CHEBI:58359"/>
    </reaction>
</comment>
<keyword evidence="8" id="KW-0665">Pyrimidine biosynthesis</keyword>
<dbReference type="FunFam" id="3.50.30.20:FF:000001">
    <property type="entry name" value="Carbamoyl-phosphate synthase small chain"/>
    <property type="match status" value="1"/>
</dbReference>
<dbReference type="Gene3D" id="3.50.30.20">
    <property type="entry name" value="Carbamoyl-phosphate synthase small subunit, N-terminal domain"/>
    <property type="match status" value="1"/>
</dbReference>
<organism evidence="11 12">
    <name type="scientific">Dehalococcoides mccartyi</name>
    <dbReference type="NCBI Taxonomy" id="61435"/>
    <lineage>
        <taxon>Bacteria</taxon>
        <taxon>Bacillati</taxon>
        <taxon>Chloroflexota</taxon>
        <taxon>Dehalococcoidia</taxon>
        <taxon>Dehalococcoidales</taxon>
        <taxon>Dehalococcoidaceae</taxon>
        <taxon>Dehalococcoides</taxon>
    </lineage>
</organism>
<dbReference type="InterPro" id="IPR002474">
    <property type="entry name" value="CarbamoylP_synth_ssu_N"/>
</dbReference>
<dbReference type="SMART" id="SM01097">
    <property type="entry name" value="CPSase_sm_chain"/>
    <property type="match status" value="1"/>
</dbReference>
<dbReference type="EC" id="6.3.5.5" evidence="3"/>
<evidence type="ECO:0000259" key="10">
    <source>
        <dbReference type="SMART" id="SM01097"/>
    </source>
</evidence>
<dbReference type="AlphaFoldDB" id="A0A2J1DRM8"/>
<dbReference type="GO" id="GO:0004088">
    <property type="term" value="F:carbamoyl-phosphate synthase (glutamine-hydrolyzing) activity"/>
    <property type="evidence" value="ECO:0007669"/>
    <property type="project" value="UniProtKB-EC"/>
</dbReference>
<feature type="domain" description="Carbamoyl-phosphate synthase small subunit N-terminal" evidence="10">
    <location>
        <begin position="1"/>
        <end position="127"/>
    </location>
</feature>
<evidence type="ECO:0000256" key="7">
    <source>
        <dbReference type="ARBA" id="ARBA00022962"/>
    </source>
</evidence>
<dbReference type="EMBL" id="PHFD01000424">
    <property type="protein sequence ID" value="PKH44785.1"/>
    <property type="molecule type" value="Genomic_DNA"/>
</dbReference>
<dbReference type="GO" id="GO:0006221">
    <property type="term" value="P:pyrimidine nucleotide biosynthetic process"/>
    <property type="evidence" value="ECO:0007669"/>
    <property type="project" value="UniProtKB-KW"/>
</dbReference>
<keyword evidence="6" id="KW-0067">ATP-binding</keyword>
<evidence type="ECO:0000256" key="9">
    <source>
        <dbReference type="ARBA" id="ARBA00049285"/>
    </source>
</evidence>
<evidence type="ECO:0000256" key="5">
    <source>
        <dbReference type="ARBA" id="ARBA00022741"/>
    </source>
</evidence>
<sequence>MVLEDGTVFTGKSFGAETEAIGEVVFNTSMNGYQEMLTDPSYTGQIIVPTYPLIGNYGINPFDNESACIRATAFAVHQECRQPSHYQSTQTVHSFLEKAGIPGIRGLDTRAITRKLRLAGVMRGMVTSTKTP</sequence>
<dbReference type="Pfam" id="PF00988">
    <property type="entry name" value="CPSase_sm_chain"/>
    <property type="match status" value="1"/>
</dbReference>
<keyword evidence="5" id="KW-0547">Nucleotide-binding</keyword>
<evidence type="ECO:0000256" key="2">
    <source>
        <dbReference type="ARBA" id="ARBA00005077"/>
    </source>
</evidence>
<reference evidence="11 12" key="1">
    <citation type="journal article" date="2017" name="FEMS Microbiol. Ecol.">
        <title>Reconstructed genomes of novel Dehalococcoides mccartyi strains from 1,2,3,4-tetrachlorodibenzo-p-dioxin-dechlorinating enrichment cultures reveal divergent reductive dehalogenase gene profiles.</title>
        <authorList>
            <person name="Dam H.T."/>
            <person name="Vollmers J."/>
            <person name="Kaster A.K."/>
            <person name="Haggblom M.M."/>
        </authorList>
    </citation>
    <scope>NUCLEOTIDE SEQUENCE [LARGE SCALE GENOMIC DNA]</scope>
    <source>
        <strain evidence="11 12">H1-3-2.001</strain>
    </source>
</reference>
<proteinExistence type="predicted"/>
<evidence type="ECO:0000256" key="3">
    <source>
        <dbReference type="ARBA" id="ARBA00012738"/>
    </source>
</evidence>
<evidence type="ECO:0000256" key="6">
    <source>
        <dbReference type="ARBA" id="ARBA00022840"/>
    </source>
</evidence>
<dbReference type="GO" id="GO:0004359">
    <property type="term" value="F:glutaminase activity"/>
    <property type="evidence" value="ECO:0007669"/>
    <property type="project" value="RHEA"/>
</dbReference>
<evidence type="ECO:0000313" key="12">
    <source>
        <dbReference type="Proteomes" id="UP000233649"/>
    </source>
</evidence>
<keyword evidence="4 11" id="KW-0436">Ligase</keyword>
<feature type="non-terminal residue" evidence="11">
    <location>
        <position position="132"/>
    </location>
</feature>
<evidence type="ECO:0000313" key="11">
    <source>
        <dbReference type="EMBL" id="PKH44785.1"/>
    </source>
</evidence>
<keyword evidence="7" id="KW-0315">Glutamine amidotransferase</keyword>
<comment type="pathway">
    <text evidence="2">Amino-acid biosynthesis; L-arginine biosynthesis; carbamoyl phosphate from bicarbonate: step 1/1.</text>
</comment>
<evidence type="ECO:0000256" key="8">
    <source>
        <dbReference type="ARBA" id="ARBA00022975"/>
    </source>
</evidence>
<dbReference type="GO" id="GO:0005524">
    <property type="term" value="F:ATP binding"/>
    <property type="evidence" value="ECO:0007669"/>
    <property type="project" value="UniProtKB-KW"/>
</dbReference>
<comment type="caution">
    <text evidence="11">The sequence shown here is derived from an EMBL/GenBank/DDBJ whole genome shotgun (WGS) entry which is preliminary data.</text>
</comment>
<dbReference type="InterPro" id="IPR036480">
    <property type="entry name" value="CarbP_synth_ssu_N_sf"/>
</dbReference>
<evidence type="ECO:0000256" key="1">
    <source>
        <dbReference type="ARBA" id="ARBA00004812"/>
    </source>
</evidence>
<accession>A0A2J1DRM8</accession>
<name>A0A2J1DRM8_9CHLR</name>